<dbReference type="EMBL" id="KY290955">
    <property type="protein sequence ID" value="APU01587.1"/>
    <property type="molecule type" value="Genomic_DNA"/>
</dbReference>
<name>A0A219YCB8_9CAUD</name>
<accession>A0A219YCB8</accession>
<dbReference type="Proteomes" id="UP000225215">
    <property type="component" value="Segment"/>
</dbReference>
<evidence type="ECO:0000313" key="1">
    <source>
        <dbReference type="EMBL" id="APU01587.1"/>
    </source>
</evidence>
<reference evidence="1 2" key="1">
    <citation type="journal article" date="2017" name="Sci. Rep.">
        <title>Characterization and diversity of phages infecting Aeromonas salmonicida subsp. salmonicida.</title>
        <authorList>
            <person name="Vincent A.T."/>
            <person name="Paquet V.E."/>
            <person name="Bernatchez A."/>
            <person name="Tremblay D.M."/>
            <person name="Moineau S."/>
            <person name="Charette S.J."/>
        </authorList>
    </citation>
    <scope>NUCLEOTIDE SEQUENCE [LARGE SCALE GENOMIC DNA]</scope>
</reference>
<organism evidence="1 2">
    <name type="scientific">Aeromonas phage 65.2</name>
    <dbReference type="NCBI Taxonomy" id="1932896"/>
    <lineage>
        <taxon>Viruses</taxon>
        <taxon>Duplodnaviria</taxon>
        <taxon>Heunggongvirae</taxon>
        <taxon>Uroviricota</taxon>
        <taxon>Caudoviricetes</taxon>
        <taxon>Pantevenvirales</taxon>
        <taxon>Straboviridae</taxon>
        <taxon>Emmerichvirinae</taxon>
        <taxon>Ishigurovirus</taxon>
        <taxon>Ishigurovirus osborne</taxon>
    </lineage>
</organism>
<sequence length="116" mass="13399">MNTLHPYKFMTNDQINVLFTQVYYGLQHWDYNEECHALVYDDGTTFPVKNWCDDDSIAITLIMNHNISVNREDGESFAFFGEQLSEIYGDVCGYDFVCADGNIIKALIIVYLMMNS</sequence>
<evidence type="ECO:0000313" key="2">
    <source>
        <dbReference type="Proteomes" id="UP000225215"/>
    </source>
</evidence>
<proteinExistence type="predicted"/>
<protein>
    <submittedName>
        <fullName evidence="1">Uncharacterized protein</fullName>
    </submittedName>
</protein>